<evidence type="ECO:0000256" key="1">
    <source>
        <dbReference type="SAM" id="MobiDB-lite"/>
    </source>
</evidence>
<feature type="transmembrane region" description="Helical" evidence="2">
    <location>
        <begin position="128"/>
        <end position="145"/>
    </location>
</feature>
<dbReference type="Proteomes" id="UP000319576">
    <property type="component" value="Chromosome"/>
</dbReference>
<feature type="region of interest" description="Disordered" evidence="1">
    <location>
        <begin position="53"/>
        <end position="103"/>
    </location>
</feature>
<feature type="compositionally biased region" description="Basic and acidic residues" evidence="1">
    <location>
        <begin position="63"/>
        <end position="79"/>
    </location>
</feature>
<feature type="transmembrane region" description="Helical" evidence="2">
    <location>
        <begin position="151"/>
        <end position="174"/>
    </location>
</feature>
<name>A0A517XV34_9BACT</name>
<evidence type="ECO:0000256" key="2">
    <source>
        <dbReference type="SAM" id="Phobius"/>
    </source>
</evidence>
<sequence>MTTLVRRQLADLAAFVANLKERVKVAVAGELSKAVGDAVKEVVGAVLAGRVLAPPRPSPRGQWTDRDDGRGRPREPWADDRDDDDDDPDREAVGDRDTGPPPTARVTVAVAAGAAAARWWAGRAGGGVLAPAGIGLGVGLVGLLGGSLARAVVAVLAAAADILAAADALGAGAARLDHL</sequence>
<dbReference type="RefSeq" id="WP_145240212.1">
    <property type="nucleotide sequence ID" value="NZ_CP036273.1"/>
</dbReference>
<keyword evidence="2" id="KW-1133">Transmembrane helix</keyword>
<reference evidence="3 4" key="1">
    <citation type="submission" date="2019-02" db="EMBL/GenBank/DDBJ databases">
        <title>Deep-cultivation of Planctomycetes and their phenomic and genomic characterization uncovers novel biology.</title>
        <authorList>
            <person name="Wiegand S."/>
            <person name="Jogler M."/>
            <person name="Boedeker C."/>
            <person name="Pinto D."/>
            <person name="Vollmers J."/>
            <person name="Rivas-Marin E."/>
            <person name="Kohn T."/>
            <person name="Peeters S.H."/>
            <person name="Heuer A."/>
            <person name="Rast P."/>
            <person name="Oberbeckmann S."/>
            <person name="Bunk B."/>
            <person name="Jeske O."/>
            <person name="Meyerdierks A."/>
            <person name="Storesund J.E."/>
            <person name="Kallscheuer N."/>
            <person name="Luecker S."/>
            <person name="Lage O.M."/>
            <person name="Pohl T."/>
            <person name="Merkel B.J."/>
            <person name="Hornburger P."/>
            <person name="Mueller R.-W."/>
            <person name="Bruemmer F."/>
            <person name="Labrenz M."/>
            <person name="Spormann A.M."/>
            <person name="Op den Camp H."/>
            <person name="Overmann J."/>
            <person name="Amann R."/>
            <person name="Jetten M.S.M."/>
            <person name="Mascher T."/>
            <person name="Medema M.H."/>
            <person name="Devos D.P."/>
            <person name="Kaster A.-K."/>
            <person name="Ovreas L."/>
            <person name="Rohde M."/>
            <person name="Galperin M.Y."/>
            <person name="Jogler C."/>
        </authorList>
    </citation>
    <scope>NUCLEOTIDE SEQUENCE [LARGE SCALE GENOMIC DNA]</scope>
    <source>
        <strain evidence="3 4">ETA_A1</strain>
    </source>
</reference>
<feature type="compositionally biased region" description="Acidic residues" evidence="1">
    <location>
        <begin position="80"/>
        <end position="89"/>
    </location>
</feature>
<keyword evidence="2" id="KW-0472">Membrane</keyword>
<dbReference type="KEGG" id="uli:ETAA1_33060"/>
<gene>
    <name evidence="3" type="ORF">ETAA1_33060</name>
</gene>
<dbReference type="AlphaFoldDB" id="A0A517XV34"/>
<evidence type="ECO:0000313" key="4">
    <source>
        <dbReference type="Proteomes" id="UP000319576"/>
    </source>
</evidence>
<keyword evidence="4" id="KW-1185">Reference proteome</keyword>
<keyword evidence="2" id="KW-0812">Transmembrane</keyword>
<organism evidence="3 4">
    <name type="scientific">Urbifossiella limnaea</name>
    <dbReference type="NCBI Taxonomy" id="2528023"/>
    <lineage>
        <taxon>Bacteria</taxon>
        <taxon>Pseudomonadati</taxon>
        <taxon>Planctomycetota</taxon>
        <taxon>Planctomycetia</taxon>
        <taxon>Gemmatales</taxon>
        <taxon>Gemmataceae</taxon>
        <taxon>Urbifossiella</taxon>
    </lineage>
</organism>
<proteinExistence type="predicted"/>
<evidence type="ECO:0000313" key="3">
    <source>
        <dbReference type="EMBL" id="QDU21339.1"/>
    </source>
</evidence>
<accession>A0A517XV34</accession>
<dbReference type="EMBL" id="CP036273">
    <property type="protein sequence ID" value="QDU21339.1"/>
    <property type="molecule type" value="Genomic_DNA"/>
</dbReference>
<protein>
    <submittedName>
        <fullName evidence="3">Uncharacterized protein</fullName>
    </submittedName>
</protein>